<evidence type="ECO:0000256" key="3">
    <source>
        <dbReference type="SAM" id="Phobius"/>
    </source>
</evidence>
<dbReference type="AlphaFoldDB" id="A0A5D3BZ21"/>
<accession>A0A5D3BZ21</accession>
<dbReference type="InterPro" id="IPR012334">
    <property type="entry name" value="Pectin_lyas_fold"/>
</dbReference>
<comment type="caution">
    <text evidence="5">The sequence shown here is derived from an EMBL/GenBank/DDBJ whole genome shotgun (WGS) entry which is preliminary data.</text>
</comment>
<dbReference type="SUPFAM" id="SSF51126">
    <property type="entry name" value="Pectin lyase-like"/>
    <property type="match status" value="1"/>
</dbReference>
<name>A0A5D3BZ21_CUCMM</name>
<protein>
    <submittedName>
        <fullName evidence="5">Pectinesterase QRT1</fullName>
    </submittedName>
</protein>
<dbReference type="EMBL" id="SSTD01014214">
    <property type="protein sequence ID" value="TYK04405.1"/>
    <property type="molecule type" value="Genomic_DNA"/>
</dbReference>
<dbReference type="OrthoDB" id="2019149at2759"/>
<evidence type="ECO:0000256" key="2">
    <source>
        <dbReference type="ARBA" id="ARBA00022512"/>
    </source>
</evidence>
<keyword evidence="3" id="KW-1133">Transmembrane helix</keyword>
<keyword evidence="2" id="KW-0134">Cell wall</keyword>
<sequence>MMMRNFLCFLCNNNKNNNNNGGFFPSIIIVLSFLLLCVVSGESSGRGRGGGVISWDDLRVDVWLRQRMSSGEGLGRNGTRIIVVDKNFSGDSTTVQGAVDMVPHNNKQRVKIYILPGIYRFVLYI</sequence>
<keyword evidence="2" id="KW-0964">Secreted</keyword>
<keyword evidence="3" id="KW-0472">Membrane</keyword>
<dbReference type="STRING" id="1194695.A0A5D3BZ21"/>
<dbReference type="Proteomes" id="UP000321947">
    <property type="component" value="Unassembled WGS sequence"/>
</dbReference>
<gene>
    <name evidence="5" type="ORF">E5676_scaffold54380G00010</name>
    <name evidence="4" type="ORF">E6C27_scaffold36735G00010</name>
</gene>
<evidence type="ECO:0000313" key="6">
    <source>
        <dbReference type="Proteomes" id="UP000321393"/>
    </source>
</evidence>
<proteinExistence type="predicted"/>
<feature type="transmembrane region" description="Helical" evidence="3">
    <location>
        <begin position="22"/>
        <end position="39"/>
    </location>
</feature>
<reference evidence="6 7" key="1">
    <citation type="submission" date="2019-08" db="EMBL/GenBank/DDBJ databases">
        <title>Draft genome sequences of two oriental melons (Cucumis melo L. var makuwa).</title>
        <authorList>
            <person name="Kwon S.-Y."/>
        </authorList>
    </citation>
    <scope>NUCLEOTIDE SEQUENCE [LARGE SCALE GENOMIC DNA]</scope>
    <source>
        <strain evidence="7">cv. Chang Bougi</strain>
        <strain evidence="6">cv. SW 3</strain>
        <tissue evidence="5">Leaf</tissue>
    </source>
</reference>
<evidence type="ECO:0000313" key="5">
    <source>
        <dbReference type="EMBL" id="TYK04405.1"/>
    </source>
</evidence>
<evidence type="ECO:0000256" key="1">
    <source>
        <dbReference type="ARBA" id="ARBA00004191"/>
    </source>
</evidence>
<dbReference type="Proteomes" id="UP000321393">
    <property type="component" value="Unassembled WGS sequence"/>
</dbReference>
<comment type="subcellular location">
    <subcellularLocation>
        <location evidence="1">Secreted</location>
        <location evidence="1">Cell wall</location>
    </subcellularLocation>
</comment>
<keyword evidence="3" id="KW-0812">Transmembrane</keyword>
<dbReference type="EMBL" id="SSTE01008473">
    <property type="protein sequence ID" value="KAA0055635.1"/>
    <property type="molecule type" value="Genomic_DNA"/>
</dbReference>
<organism evidence="5 7">
    <name type="scientific">Cucumis melo var. makuwa</name>
    <name type="common">Oriental melon</name>
    <dbReference type="NCBI Taxonomy" id="1194695"/>
    <lineage>
        <taxon>Eukaryota</taxon>
        <taxon>Viridiplantae</taxon>
        <taxon>Streptophyta</taxon>
        <taxon>Embryophyta</taxon>
        <taxon>Tracheophyta</taxon>
        <taxon>Spermatophyta</taxon>
        <taxon>Magnoliopsida</taxon>
        <taxon>eudicotyledons</taxon>
        <taxon>Gunneridae</taxon>
        <taxon>Pentapetalae</taxon>
        <taxon>rosids</taxon>
        <taxon>fabids</taxon>
        <taxon>Cucurbitales</taxon>
        <taxon>Cucurbitaceae</taxon>
        <taxon>Benincaseae</taxon>
        <taxon>Cucumis</taxon>
    </lineage>
</organism>
<evidence type="ECO:0000313" key="7">
    <source>
        <dbReference type="Proteomes" id="UP000321947"/>
    </source>
</evidence>
<dbReference type="Gene3D" id="2.160.20.10">
    <property type="entry name" value="Single-stranded right-handed beta-helix, Pectin lyase-like"/>
    <property type="match status" value="1"/>
</dbReference>
<evidence type="ECO:0000313" key="4">
    <source>
        <dbReference type="EMBL" id="KAA0055635.1"/>
    </source>
</evidence>
<dbReference type="InterPro" id="IPR011050">
    <property type="entry name" value="Pectin_lyase_fold/virulence"/>
</dbReference>